<name>A0AAD6P1L7_9ROSI</name>
<dbReference type="Proteomes" id="UP001162972">
    <property type="component" value="Chromosome 5"/>
</dbReference>
<gene>
    <name evidence="2" type="ORF">OIU84_005973</name>
</gene>
<dbReference type="AlphaFoldDB" id="A0AAD6P1L7"/>
<evidence type="ECO:0000313" key="3">
    <source>
        <dbReference type="Proteomes" id="UP001162972"/>
    </source>
</evidence>
<evidence type="ECO:0000256" key="1">
    <source>
        <dbReference type="SAM" id="MobiDB-lite"/>
    </source>
</evidence>
<feature type="region of interest" description="Disordered" evidence="1">
    <location>
        <begin position="93"/>
        <end position="137"/>
    </location>
</feature>
<reference evidence="2 3" key="1">
    <citation type="journal article" date="2023" name="Int. J. Mol. Sci.">
        <title>De Novo Assembly and Annotation of 11 Diverse Shrub Willow (Salix) Genomes Reveals Novel Gene Organization in Sex-Linked Regions.</title>
        <authorList>
            <person name="Hyden B."/>
            <person name="Feng K."/>
            <person name="Yates T.B."/>
            <person name="Jawdy S."/>
            <person name="Cereghino C."/>
            <person name="Smart L.B."/>
            <person name="Muchero W."/>
        </authorList>
    </citation>
    <scope>NUCLEOTIDE SEQUENCE [LARGE SCALE GENOMIC DNA]</scope>
    <source>
        <tissue evidence="2">Shoot tip</tissue>
    </source>
</reference>
<feature type="compositionally biased region" description="Polar residues" evidence="1">
    <location>
        <begin position="98"/>
        <end position="112"/>
    </location>
</feature>
<dbReference type="EMBL" id="JAPFFJ010000013">
    <property type="protein sequence ID" value="KAJ6413069.1"/>
    <property type="molecule type" value="Genomic_DNA"/>
</dbReference>
<accession>A0AAD6P1L7</accession>
<keyword evidence="3" id="KW-1185">Reference proteome</keyword>
<comment type="caution">
    <text evidence="2">The sequence shown here is derived from an EMBL/GenBank/DDBJ whole genome shotgun (WGS) entry which is preliminary data.</text>
</comment>
<sequence length="153" mass="17003">MGSMYLKPWKIRIDYALSVVSFATAVCADKQKAGLPIGSLYRKISSLGYRSIAQYLVQTSDVKSENVESAKSTVRLMYESKPQFEEMNDELEMEKHMQSNGNQATTCQTDGQYSAGKLPESSGQDDAEILVENEKNSDVKPAVNGVVRLKHED</sequence>
<protein>
    <submittedName>
        <fullName evidence="2">Uncharacterized protein</fullName>
    </submittedName>
</protein>
<organism evidence="2 3">
    <name type="scientific">Salix udensis</name>
    <dbReference type="NCBI Taxonomy" id="889485"/>
    <lineage>
        <taxon>Eukaryota</taxon>
        <taxon>Viridiplantae</taxon>
        <taxon>Streptophyta</taxon>
        <taxon>Embryophyta</taxon>
        <taxon>Tracheophyta</taxon>
        <taxon>Spermatophyta</taxon>
        <taxon>Magnoliopsida</taxon>
        <taxon>eudicotyledons</taxon>
        <taxon>Gunneridae</taxon>
        <taxon>Pentapetalae</taxon>
        <taxon>rosids</taxon>
        <taxon>fabids</taxon>
        <taxon>Malpighiales</taxon>
        <taxon>Salicaceae</taxon>
        <taxon>Saliceae</taxon>
        <taxon>Salix</taxon>
    </lineage>
</organism>
<evidence type="ECO:0000313" key="2">
    <source>
        <dbReference type="EMBL" id="KAJ6413069.1"/>
    </source>
</evidence>
<proteinExistence type="predicted"/>